<keyword evidence="7" id="KW-0067">ATP-binding</keyword>
<evidence type="ECO:0000256" key="2">
    <source>
        <dbReference type="ARBA" id="ARBA00012438"/>
    </source>
</evidence>
<keyword evidence="6" id="KW-0418">Kinase</keyword>
<protein>
    <recommendedName>
        <fullName evidence="2">histidine kinase</fullName>
        <ecNumber evidence="2">2.7.13.3</ecNumber>
    </recommendedName>
</protein>
<dbReference type="AlphaFoldDB" id="A0A0P7BTI1"/>
<dbReference type="Pfam" id="PF07695">
    <property type="entry name" value="7TMR-DISM_7TM"/>
    <property type="match status" value="1"/>
</dbReference>
<dbReference type="Proteomes" id="UP000050454">
    <property type="component" value="Unassembled WGS sequence"/>
</dbReference>
<feature type="transmembrane region" description="Helical" evidence="9">
    <location>
        <begin position="181"/>
        <end position="200"/>
    </location>
</feature>
<dbReference type="PATRIC" id="fig|1605367.3.peg.3736"/>
<feature type="domain" description="7TM-DISM receptor extracellular" evidence="11">
    <location>
        <begin position="188"/>
        <end position="382"/>
    </location>
</feature>
<gene>
    <name evidence="14" type="ORF">AFM12_11675</name>
</gene>
<dbReference type="GO" id="GO:0000155">
    <property type="term" value="F:phosphorelay sensor kinase activity"/>
    <property type="evidence" value="ECO:0007669"/>
    <property type="project" value="InterPro"/>
</dbReference>
<dbReference type="STRING" id="1605367.AFM12_11675"/>
<reference evidence="14 15" key="1">
    <citation type="submission" date="2015-07" db="EMBL/GenBank/DDBJ databases">
        <title>The draft genome sequence of Leadbetterella sp. JN14-9.</title>
        <authorList>
            <person name="Liu Y."/>
            <person name="Du J."/>
            <person name="Shao Z."/>
        </authorList>
    </citation>
    <scope>NUCLEOTIDE SEQUENCE [LARGE SCALE GENOMIC DNA]</scope>
    <source>
        <strain evidence="14 15">JN14-9</strain>
    </source>
</reference>
<dbReference type="Pfam" id="PF02518">
    <property type="entry name" value="HATPase_c"/>
    <property type="match status" value="1"/>
</dbReference>
<feature type="domain" description="Signal transduction histidine kinase subgroup 3 dimerisation and phosphoacceptor" evidence="13">
    <location>
        <begin position="412"/>
        <end position="472"/>
    </location>
</feature>
<dbReference type="SUPFAM" id="SSF55874">
    <property type="entry name" value="ATPase domain of HSP90 chaperone/DNA topoisomerase II/histidine kinase"/>
    <property type="match status" value="1"/>
</dbReference>
<evidence type="ECO:0000256" key="1">
    <source>
        <dbReference type="ARBA" id="ARBA00000085"/>
    </source>
</evidence>
<dbReference type="PANTHER" id="PTHR24421:SF10">
    <property type="entry name" value="NITRATE_NITRITE SENSOR PROTEIN NARQ"/>
    <property type="match status" value="1"/>
</dbReference>
<evidence type="ECO:0000256" key="9">
    <source>
        <dbReference type="SAM" id="Phobius"/>
    </source>
</evidence>
<keyword evidence="4" id="KW-0808">Transferase</keyword>
<dbReference type="GO" id="GO:0016020">
    <property type="term" value="C:membrane"/>
    <property type="evidence" value="ECO:0007669"/>
    <property type="project" value="InterPro"/>
</dbReference>
<dbReference type="RefSeq" id="WP_055148394.1">
    <property type="nucleotide sequence ID" value="NZ_JXSZ01000009.1"/>
</dbReference>
<dbReference type="InterPro" id="IPR050482">
    <property type="entry name" value="Sensor_HK_TwoCompSys"/>
</dbReference>
<dbReference type="GO" id="GO:0046983">
    <property type="term" value="F:protein dimerization activity"/>
    <property type="evidence" value="ECO:0007669"/>
    <property type="project" value="InterPro"/>
</dbReference>
<dbReference type="InterPro" id="IPR011622">
    <property type="entry name" value="7TMR_DISM_rcpt_extracell_dom2"/>
</dbReference>
<evidence type="ECO:0000259" key="12">
    <source>
        <dbReference type="Pfam" id="PF07696"/>
    </source>
</evidence>
<dbReference type="Gene3D" id="2.60.40.2380">
    <property type="match status" value="1"/>
</dbReference>
<dbReference type="Gene3D" id="1.20.5.1930">
    <property type="match status" value="1"/>
</dbReference>
<keyword evidence="9" id="KW-1133">Transmembrane helix</keyword>
<evidence type="ECO:0000256" key="7">
    <source>
        <dbReference type="ARBA" id="ARBA00022840"/>
    </source>
</evidence>
<dbReference type="OrthoDB" id="613787at2"/>
<dbReference type="InterPro" id="IPR003594">
    <property type="entry name" value="HATPase_dom"/>
</dbReference>
<feature type="transmembrane region" description="Helical" evidence="9">
    <location>
        <begin position="207"/>
        <end position="227"/>
    </location>
</feature>
<dbReference type="GO" id="GO:0005524">
    <property type="term" value="F:ATP binding"/>
    <property type="evidence" value="ECO:0007669"/>
    <property type="project" value="UniProtKB-KW"/>
</dbReference>
<sequence>MIKYIPLLLLLTSCTLKDQRVINAFGKEVEVKNVEYFIDQQGGLDFGHIKELKEFRPYTEPEINFGHLRQPVWVKIDLENKTVNEKQAFLSSDQFILEDVRFWHLSDSTWQMESSGWGRPISHRQLPTYLHAFEFKLAPHTVSSVYFRVKNVYQVLRLPLMLYDRQGFYGHHNTSLIEDGLVILALITSILFSIYNLVFTAEYRKTLVLYLVYAVNFLLFYTLRVASPAFIREPFPIELNYLINICIFISTYTFLRFAVSFVNINRRPENKFLVTTIDVLFGATVLVSLFPSQEGNQLFFIIKLAFFVFNILYLIWYLLNSLKENVLARLYIVMAMPLVLSGLIEGLTNVFGVIKIPNQFFEAFRLSICLEMLFILFALIYRERFLSKIVEQKLKDTELQLANAYIEIQETEQKRIARDLHDDLGGTLSTLKRKVFDKLLHLTSDEDQLELTQLAQRAGDDLRRISHALMPPNFERTGLVDSIRELIKFNKGPGRNFKFGEHGNRVELPAKSALHVYRIFSEILQNINRHSNATEVHVQLVWSEEELSLIVEDDGSQFVDNEEGLGMKNMRMRADYLNGKLNFDSNKSGSTIILDVPLQ</sequence>
<feature type="transmembrane region" description="Helical" evidence="9">
    <location>
        <begin position="271"/>
        <end position="292"/>
    </location>
</feature>
<keyword evidence="8" id="KW-0902">Two-component regulatory system</keyword>
<feature type="transmembrane region" description="Helical" evidence="9">
    <location>
        <begin position="239"/>
        <end position="259"/>
    </location>
</feature>
<evidence type="ECO:0000313" key="14">
    <source>
        <dbReference type="EMBL" id="KPM47889.1"/>
    </source>
</evidence>
<name>A0A0P7BTI1_9BACT</name>
<accession>A0A0P7BTI1</accession>
<evidence type="ECO:0000259" key="13">
    <source>
        <dbReference type="Pfam" id="PF07730"/>
    </source>
</evidence>
<evidence type="ECO:0000313" key="15">
    <source>
        <dbReference type="Proteomes" id="UP000050454"/>
    </source>
</evidence>
<organism evidence="14 15">
    <name type="scientific">Jiulongibacter sediminis</name>
    <dbReference type="NCBI Taxonomy" id="1605367"/>
    <lineage>
        <taxon>Bacteria</taxon>
        <taxon>Pseudomonadati</taxon>
        <taxon>Bacteroidota</taxon>
        <taxon>Cytophagia</taxon>
        <taxon>Cytophagales</taxon>
        <taxon>Leadbetterellaceae</taxon>
        <taxon>Jiulongibacter</taxon>
    </lineage>
</organism>
<dbReference type="Pfam" id="PF07696">
    <property type="entry name" value="7TMR-DISMED2"/>
    <property type="match status" value="1"/>
</dbReference>
<feature type="transmembrane region" description="Helical" evidence="9">
    <location>
        <begin position="326"/>
        <end position="344"/>
    </location>
</feature>
<dbReference type="EMBL" id="LGTQ01000009">
    <property type="protein sequence ID" value="KPM47889.1"/>
    <property type="molecule type" value="Genomic_DNA"/>
</dbReference>
<dbReference type="InterPro" id="IPR011623">
    <property type="entry name" value="7TMR_DISM_rcpt_extracell_dom1"/>
</dbReference>
<dbReference type="CDD" id="cd16917">
    <property type="entry name" value="HATPase_UhpB-NarQ-NarX-like"/>
    <property type="match status" value="1"/>
</dbReference>
<evidence type="ECO:0000259" key="11">
    <source>
        <dbReference type="Pfam" id="PF07695"/>
    </source>
</evidence>
<keyword evidence="15" id="KW-1185">Reference proteome</keyword>
<comment type="caution">
    <text evidence="14">The sequence shown here is derived from an EMBL/GenBank/DDBJ whole genome shotgun (WGS) entry which is preliminary data.</text>
</comment>
<comment type="catalytic activity">
    <reaction evidence="1">
        <text>ATP + protein L-histidine = ADP + protein N-phospho-L-histidine.</text>
        <dbReference type="EC" id="2.7.13.3"/>
    </reaction>
</comment>
<dbReference type="Gene3D" id="3.30.565.10">
    <property type="entry name" value="Histidine kinase-like ATPase, C-terminal domain"/>
    <property type="match status" value="1"/>
</dbReference>
<feature type="transmembrane region" description="Helical" evidence="9">
    <location>
        <begin position="364"/>
        <end position="381"/>
    </location>
</feature>
<feature type="domain" description="Histidine kinase/HSP90-like ATPase" evidence="10">
    <location>
        <begin position="514"/>
        <end position="598"/>
    </location>
</feature>
<dbReference type="InterPro" id="IPR036890">
    <property type="entry name" value="HATPase_C_sf"/>
</dbReference>
<evidence type="ECO:0000256" key="5">
    <source>
        <dbReference type="ARBA" id="ARBA00022741"/>
    </source>
</evidence>
<evidence type="ECO:0000256" key="3">
    <source>
        <dbReference type="ARBA" id="ARBA00022553"/>
    </source>
</evidence>
<keyword evidence="3" id="KW-0597">Phosphoprotein</keyword>
<evidence type="ECO:0000256" key="8">
    <source>
        <dbReference type="ARBA" id="ARBA00023012"/>
    </source>
</evidence>
<feature type="transmembrane region" description="Helical" evidence="9">
    <location>
        <begin position="298"/>
        <end position="319"/>
    </location>
</feature>
<proteinExistence type="predicted"/>
<dbReference type="EC" id="2.7.13.3" evidence="2"/>
<evidence type="ECO:0000259" key="10">
    <source>
        <dbReference type="Pfam" id="PF02518"/>
    </source>
</evidence>
<evidence type="ECO:0000256" key="6">
    <source>
        <dbReference type="ARBA" id="ARBA00022777"/>
    </source>
</evidence>
<dbReference type="Pfam" id="PF07730">
    <property type="entry name" value="HisKA_3"/>
    <property type="match status" value="1"/>
</dbReference>
<dbReference type="PANTHER" id="PTHR24421">
    <property type="entry name" value="NITRATE/NITRITE SENSOR PROTEIN NARX-RELATED"/>
    <property type="match status" value="1"/>
</dbReference>
<evidence type="ECO:0000256" key="4">
    <source>
        <dbReference type="ARBA" id="ARBA00022679"/>
    </source>
</evidence>
<dbReference type="InterPro" id="IPR011712">
    <property type="entry name" value="Sig_transdc_His_kin_sub3_dim/P"/>
</dbReference>
<keyword evidence="5" id="KW-0547">Nucleotide-binding</keyword>
<keyword evidence="9" id="KW-0812">Transmembrane</keyword>
<keyword evidence="9" id="KW-0472">Membrane</keyword>
<feature type="domain" description="7TM-DISM receptor extracellular" evidence="12">
    <location>
        <begin position="32"/>
        <end position="163"/>
    </location>
</feature>